<organism evidence="1 2">
    <name type="scientific">Mycena albidolilacea</name>
    <dbReference type="NCBI Taxonomy" id="1033008"/>
    <lineage>
        <taxon>Eukaryota</taxon>
        <taxon>Fungi</taxon>
        <taxon>Dikarya</taxon>
        <taxon>Basidiomycota</taxon>
        <taxon>Agaricomycotina</taxon>
        <taxon>Agaricomycetes</taxon>
        <taxon>Agaricomycetidae</taxon>
        <taxon>Agaricales</taxon>
        <taxon>Marasmiineae</taxon>
        <taxon>Mycenaceae</taxon>
        <taxon>Mycena</taxon>
    </lineage>
</organism>
<reference evidence="1" key="1">
    <citation type="submission" date="2023-03" db="EMBL/GenBank/DDBJ databases">
        <title>Massive genome expansion in bonnet fungi (Mycena s.s.) driven by repeated elements and novel gene families across ecological guilds.</title>
        <authorList>
            <consortium name="Lawrence Berkeley National Laboratory"/>
            <person name="Harder C.B."/>
            <person name="Miyauchi S."/>
            <person name="Viragh M."/>
            <person name="Kuo A."/>
            <person name="Thoen E."/>
            <person name="Andreopoulos B."/>
            <person name="Lu D."/>
            <person name="Skrede I."/>
            <person name="Drula E."/>
            <person name="Henrissat B."/>
            <person name="Morin E."/>
            <person name="Kohler A."/>
            <person name="Barry K."/>
            <person name="LaButti K."/>
            <person name="Morin E."/>
            <person name="Salamov A."/>
            <person name="Lipzen A."/>
            <person name="Mereny Z."/>
            <person name="Hegedus B."/>
            <person name="Baldrian P."/>
            <person name="Stursova M."/>
            <person name="Weitz H."/>
            <person name="Taylor A."/>
            <person name="Grigoriev I.V."/>
            <person name="Nagy L.G."/>
            <person name="Martin F."/>
            <person name="Kauserud H."/>
        </authorList>
    </citation>
    <scope>NUCLEOTIDE SEQUENCE</scope>
    <source>
        <strain evidence="1">CBHHK002</strain>
    </source>
</reference>
<protein>
    <submittedName>
        <fullName evidence="1">Uncharacterized protein</fullName>
    </submittedName>
</protein>
<keyword evidence="2" id="KW-1185">Reference proteome</keyword>
<name>A0AAD7APN7_9AGAR</name>
<evidence type="ECO:0000313" key="2">
    <source>
        <dbReference type="Proteomes" id="UP001218218"/>
    </source>
</evidence>
<gene>
    <name evidence="1" type="ORF">DFH08DRAFT_930308</name>
</gene>
<dbReference type="Proteomes" id="UP001218218">
    <property type="component" value="Unassembled WGS sequence"/>
</dbReference>
<comment type="caution">
    <text evidence="1">The sequence shown here is derived from an EMBL/GenBank/DDBJ whole genome shotgun (WGS) entry which is preliminary data.</text>
</comment>
<dbReference type="CDD" id="cd21037">
    <property type="entry name" value="MLKL_NTD"/>
    <property type="match status" value="1"/>
</dbReference>
<accession>A0AAD7APN7</accession>
<dbReference type="InterPro" id="IPR059179">
    <property type="entry name" value="MLKL-like_MCAfunc"/>
</dbReference>
<dbReference type="EMBL" id="JARIHO010000003">
    <property type="protein sequence ID" value="KAJ7364338.1"/>
    <property type="molecule type" value="Genomic_DNA"/>
</dbReference>
<dbReference type="AlphaFoldDB" id="A0AAD7APN7"/>
<proteinExistence type="predicted"/>
<sequence>MGKQGGDDGVNGWGARIPCSVERRCEMQPAEATRDGSVIGLGRRIQTQLALSAGRSRPLIADDFRPQKKYVIPRLPPLADSIDRGQQVQLILPADADIHAELSDLPSHGELPSMLSKSQFWNCLASCTLPPSTSLAFHTTMSTSQTATNPGPVSTLAGAAHTLGSGILDTLRLAKEATAGSSVPGLEGTIGTVLALAEMVQGFNQSMKSNKKALAELQPYLEDLNKIDTSDCSNDLKDRLEAFQMKITPIITDCKSLQSKGKVAHFWKGKEYKEKIQDLRDRVAGHIRDFTVWIFHCTSTSSNLSSSFMVQFQSQYWLEIWWLKVS</sequence>
<evidence type="ECO:0000313" key="1">
    <source>
        <dbReference type="EMBL" id="KAJ7364338.1"/>
    </source>
</evidence>